<dbReference type="Gene3D" id="2.60.40.60">
    <property type="entry name" value="Cadherins"/>
    <property type="match status" value="5"/>
</dbReference>
<keyword evidence="6" id="KW-0479">Metal-binding</keyword>
<feature type="domain" description="Cadherin" evidence="19">
    <location>
        <begin position="346"/>
        <end position="457"/>
    </location>
</feature>
<dbReference type="InterPro" id="IPR000233">
    <property type="entry name" value="Cadherin_Y-type_LIR"/>
</dbReference>
<dbReference type="FunFam" id="2.60.40.60:FF:000074">
    <property type="entry name" value="Desmoglein 4"/>
    <property type="match status" value="1"/>
</dbReference>
<dbReference type="Ensembl" id="ENSPMGT00000027866.1">
    <property type="protein sequence ID" value="ENSPMGP00000026166.1"/>
    <property type="gene ID" value="ENSPMGG00000021099.1"/>
</dbReference>
<evidence type="ECO:0000256" key="14">
    <source>
        <dbReference type="ARBA" id="ARBA00023180"/>
    </source>
</evidence>
<dbReference type="InterPro" id="IPR002126">
    <property type="entry name" value="Cadherin-like_dom"/>
</dbReference>
<reference evidence="20" key="2">
    <citation type="submission" date="2025-09" db="UniProtKB">
        <authorList>
            <consortium name="Ensembl"/>
        </authorList>
    </citation>
    <scope>IDENTIFICATION</scope>
</reference>
<evidence type="ECO:0000256" key="7">
    <source>
        <dbReference type="ARBA" id="ARBA00022729"/>
    </source>
</evidence>
<dbReference type="GO" id="GO:0055113">
    <property type="term" value="P:epiboly involved in gastrulation with mouth forming second"/>
    <property type="evidence" value="ECO:0007669"/>
    <property type="project" value="UniProtKB-ARBA"/>
</dbReference>
<dbReference type="Gene3D" id="4.10.900.10">
    <property type="entry name" value="TCF3-CBD (Catenin binding domain)"/>
    <property type="match status" value="1"/>
</dbReference>
<dbReference type="FunFam" id="4.10.900.10:FF:000003">
    <property type="entry name" value="Desmoglein 1"/>
    <property type="match status" value="1"/>
</dbReference>
<feature type="transmembrane region" description="Helical" evidence="18">
    <location>
        <begin position="573"/>
        <end position="595"/>
    </location>
</feature>
<dbReference type="GO" id="GO:0045216">
    <property type="term" value="P:cell-cell junction organization"/>
    <property type="evidence" value="ECO:0007669"/>
    <property type="project" value="UniProtKB-ARBA"/>
</dbReference>
<keyword evidence="3" id="KW-1003">Cell membrane</keyword>
<evidence type="ECO:0000256" key="13">
    <source>
        <dbReference type="ARBA" id="ARBA00023136"/>
    </source>
</evidence>
<comment type="function">
    <text evidence="17">A component of desmosome cell-cell junctions which are required for positive regulation of cellular adhesion. Involved in the interaction of plaque proteins and intermediate filaments mediating cell-cell adhesion.</text>
</comment>
<evidence type="ECO:0000256" key="4">
    <source>
        <dbReference type="ARBA" id="ARBA00022685"/>
    </source>
</evidence>
<reference evidence="20" key="1">
    <citation type="submission" date="2025-08" db="UniProtKB">
        <authorList>
            <consortium name="Ensembl"/>
        </authorList>
    </citation>
    <scope>IDENTIFICATION</scope>
</reference>
<dbReference type="InterPro" id="IPR009122">
    <property type="entry name" value="Desmosomal_cadherin"/>
</dbReference>
<dbReference type="PRINTS" id="PR00205">
    <property type="entry name" value="CADHERIN"/>
</dbReference>
<evidence type="ECO:0000256" key="12">
    <source>
        <dbReference type="ARBA" id="ARBA00022989"/>
    </source>
</evidence>
<evidence type="ECO:0000256" key="10">
    <source>
        <dbReference type="ARBA" id="ARBA00022889"/>
    </source>
</evidence>
<comment type="subcellular location">
    <subcellularLocation>
        <location evidence="2">Cell junction</location>
        <location evidence="2">Desmosome</location>
    </subcellularLocation>
    <subcellularLocation>
        <location evidence="1 16">Cell membrane</location>
        <topology evidence="1 16">Single-pass type I membrane protein</topology>
    </subcellularLocation>
</comment>
<dbReference type="InterPro" id="IPR050971">
    <property type="entry name" value="Cadherin-domain_protein"/>
</dbReference>
<dbReference type="PANTHER" id="PTHR24025:SF1">
    <property type="entry name" value="DESMOGLEIN-2"/>
    <property type="match status" value="1"/>
</dbReference>
<keyword evidence="8" id="KW-0677">Repeat</keyword>
<dbReference type="FunFam" id="2.60.40.60:FF:000031">
    <property type="entry name" value="Cadherin 3"/>
    <property type="match status" value="1"/>
</dbReference>
<feature type="domain" description="Cadherin" evidence="19">
    <location>
        <begin position="118"/>
        <end position="227"/>
    </location>
</feature>
<sequence>VRFFHFFLADAEWAIAPRKLLENYDYRREPYIARIRSDKENFTKILYSLEGPGVNLEPKNRFGINSETGDVKIFVILDREEIASYDLKGVATFMNGSRAEKDIPLVIKVLDENDCAPVVKLQTGSVKESSAAGTFVMKVIATDADEENTVYSQIAYSIVRSSSSSMFSINAQTGEIMVSRNTLDRETQDIYKLMIQVADLNGYPGGNVRTGEIEIKILDINDNIPTLEKEFYEGSVEENTVNVEVMRIQAIDLDLQYSENWMAVYEITDGNQAGYFTITTDPKTNEGVIMITKSVDYEELKVVNLEVSVRNKAAYAFGSSGGGGFVAKGYPIKINVVNQKEGPRFQPSVKVVTLSEDRTQVTLNSIISTYAAIDTDTGLTATNVRYAKIYDEDNWLIIDEKTADIRLNKLPDRESIHLINGTYYAKIICITNDSPAKTATGTIAIQVEDFNDNCPKLISTTQTMCLEDTSVYATAVDVDKFPNSAPFEFKIVESKTTGGKWTIEPLNETSVILRETSNLWPGTYRVALEIKDQQGKDCGEAEVMDVIVCACEKNVKTCRPRSTKTVEFGPSGILMLLLGLLLLLLLPLLLLFCLCGGASALGDFKALPFETKQQLISYHTEGQGEDKVPPAGGGFGGGLHSTWTENMDHFNQYSYLNRHGHHGFSQGGTLTGHDHYLTQSRGAFDGMALSEGFLGEYYLNVTSHESQQNQQKDAFLVYDYEGRASRAGSVGCCSLLEKDDDLSFLDDLGPKFKKLAEICQGSAIVTDTVDSGVSFPRDSVNVNSAHTNVNSTHVTSSGSSTLIRERHTERNQPNVHVQVPTQTLLIQQPAAMYYAATPMYVMESKPQMVLVAGGAQQAVAPVGQVAVGQMGQMGLTQGLVQVGGLQGSQGVVLGVASGAAAAAGQASAVRSQQQQVIVVEEGGVREQGAQSVIHSRHGSSGQGLEVIGQGSASFQRVVGGVSGSTGSMEDLELPAMPKAQGGQRVVVQHKKVLVTESRESRA</sequence>
<evidence type="ECO:0000256" key="3">
    <source>
        <dbReference type="ARBA" id="ARBA00022475"/>
    </source>
</evidence>
<keyword evidence="4" id="KW-0165">Cleavage on pair of basic residues</keyword>
<dbReference type="InterPro" id="IPR020894">
    <property type="entry name" value="Cadherin_CS"/>
</dbReference>
<dbReference type="GO" id="GO:0005509">
    <property type="term" value="F:calcium ion binding"/>
    <property type="evidence" value="ECO:0007669"/>
    <property type="project" value="UniProtKB-UniRule"/>
</dbReference>
<evidence type="ECO:0000256" key="15">
    <source>
        <dbReference type="PROSITE-ProRule" id="PRU00043"/>
    </source>
</evidence>
<keyword evidence="12 18" id="KW-1133">Transmembrane helix</keyword>
<dbReference type="GO" id="GO:0005886">
    <property type="term" value="C:plasma membrane"/>
    <property type="evidence" value="ECO:0007669"/>
    <property type="project" value="UniProtKB-SubCell"/>
</dbReference>
<dbReference type="PANTHER" id="PTHR24025">
    <property type="entry name" value="DESMOGLEIN FAMILY MEMBER"/>
    <property type="match status" value="1"/>
</dbReference>
<name>A0A3B4BCB0_9GOBI</name>
<keyword evidence="14" id="KW-0325">Glycoprotein</keyword>
<keyword evidence="10 16" id="KW-0130">Cell adhesion</keyword>
<dbReference type="Proteomes" id="UP000261520">
    <property type="component" value="Unplaced"/>
</dbReference>
<evidence type="ECO:0000256" key="6">
    <source>
        <dbReference type="ARBA" id="ARBA00022723"/>
    </source>
</evidence>
<dbReference type="GO" id="GO:0007156">
    <property type="term" value="P:homophilic cell adhesion via plasma membrane adhesion molecules"/>
    <property type="evidence" value="ECO:0007669"/>
    <property type="project" value="InterPro"/>
</dbReference>
<keyword evidence="9 15" id="KW-0106">Calcium</keyword>
<dbReference type="PROSITE" id="PS00232">
    <property type="entry name" value="CADHERIN_1"/>
    <property type="match status" value="2"/>
</dbReference>
<feature type="domain" description="Cadherin" evidence="19">
    <location>
        <begin position="228"/>
        <end position="345"/>
    </location>
</feature>
<evidence type="ECO:0000256" key="8">
    <source>
        <dbReference type="ARBA" id="ARBA00022737"/>
    </source>
</evidence>
<keyword evidence="13 18" id="KW-0472">Membrane</keyword>
<dbReference type="SMART" id="SM00112">
    <property type="entry name" value="CA"/>
    <property type="match status" value="4"/>
</dbReference>
<evidence type="ECO:0000256" key="18">
    <source>
        <dbReference type="SAM" id="Phobius"/>
    </source>
</evidence>
<evidence type="ECO:0000256" key="11">
    <source>
        <dbReference type="ARBA" id="ARBA00022949"/>
    </source>
</evidence>
<organism evidence="20 21">
    <name type="scientific">Periophthalmus magnuspinnatus</name>
    <dbReference type="NCBI Taxonomy" id="409849"/>
    <lineage>
        <taxon>Eukaryota</taxon>
        <taxon>Metazoa</taxon>
        <taxon>Chordata</taxon>
        <taxon>Craniata</taxon>
        <taxon>Vertebrata</taxon>
        <taxon>Euteleostomi</taxon>
        <taxon>Actinopterygii</taxon>
        <taxon>Neopterygii</taxon>
        <taxon>Teleostei</taxon>
        <taxon>Neoteleostei</taxon>
        <taxon>Acanthomorphata</taxon>
        <taxon>Gobiaria</taxon>
        <taxon>Gobiiformes</taxon>
        <taxon>Gobioidei</taxon>
        <taxon>Gobiidae</taxon>
        <taxon>Oxudercinae</taxon>
        <taxon>Periophthalmus</taxon>
    </lineage>
</organism>
<evidence type="ECO:0000313" key="20">
    <source>
        <dbReference type="Ensembl" id="ENSPMGP00000026166.1"/>
    </source>
</evidence>
<dbReference type="InterPro" id="IPR027397">
    <property type="entry name" value="Catenin-bd_sf"/>
</dbReference>
<dbReference type="GO" id="GO:0030057">
    <property type="term" value="C:desmosome"/>
    <property type="evidence" value="ECO:0007669"/>
    <property type="project" value="UniProtKB-SubCell"/>
</dbReference>
<evidence type="ECO:0000256" key="9">
    <source>
        <dbReference type="ARBA" id="ARBA00022837"/>
    </source>
</evidence>
<evidence type="ECO:0000256" key="1">
    <source>
        <dbReference type="ARBA" id="ARBA00004251"/>
    </source>
</evidence>
<evidence type="ECO:0000256" key="2">
    <source>
        <dbReference type="ARBA" id="ARBA00004568"/>
    </source>
</evidence>
<dbReference type="AlphaFoldDB" id="A0A3B4BCB0"/>
<evidence type="ECO:0000256" key="5">
    <source>
        <dbReference type="ARBA" id="ARBA00022692"/>
    </source>
</evidence>
<proteinExistence type="predicted"/>
<keyword evidence="21" id="KW-1185">Reference proteome</keyword>
<keyword evidence="11" id="KW-0965">Cell junction</keyword>
<evidence type="ECO:0000259" key="19">
    <source>
        <dbReference type="PROSITE" id="PS50268"/>
    </source>
</evidence>
<dbReference type="Pfam" id="PF01049">
    <property type="entry name" value="CADH_Y-type_LIR"/>
    <property type="match status" value="1"/>
</dbReference>
<dbReference type="Pfam" id="PF00028">
    <property type="entry name" value="Cadherin"/>
    <property type="match status" value="3"/>
</dbReference>
<dbReference type="SUPFAM" id="SSF49313">
    <property type="entry name" value="Cadherin-like"/>
    <property type="match status" value="5"/>
</dbReference>
<dbReference type="CDD" id="cd11304">
    <property type="entry name" value="Cadherin_repeat"/>
    <property type="match status" value="4"/>
</dbReference>
<evidence type="ECO:0000313" key="21">
    <source>
        <dbReference type="Proteomes" id="UP000261520"/>
    </source>
</evidence>
<dbReference type="PRINTS" id="PR01818">
    <property type="entry name" value="DESMOCADHERN"/>
</dbReference>
<dbReference type="FunFam" id="2.60.40.60:FF:000011">
    <property type="entry name" value="Cadherin 1"/>
    <property type="match status" value="1"/>
</dbReference>
<evidence type="ECO:0000256" key="17">
    <source>
        <dbReference type="RuleBase" id="RU004358"/>
    </source>
</evidence>
<keyword evidence="7" id="KW-0732">Signal</keyword>
<feature type="domain" description="Cadherin" evidence="19">
    <location>
        <begin position="38"/>
        <end position="119"/>
    </location>
</feature>
<keyword evidence="5 16" id="KW-0812">Transmembrane</keyword>
<evidence type="ECO:0000256" key="16">
    <source>
        <dbReference type="RuleBase" id="RU003318"/>
    </source>
</evidence>
<dbReference type="InterPro" id="IPR015919">
    <property type="entry name" value="Cadherin-like_sf"/>
</dbReference>
<feature type="domain" description="Cadherin" evidence="19">
    <location>
        <begin position="474"/>
        <end position="562"/>
    </location>
</feature>
<accession>A0A3B4BCB0</accession>
<dbReference type="FunFam" id="2.60.40.60:FF:000068">
    <property type="entry name" value="Desmoglein 1"/>
    <property type="match status" value="1"/>
</dbReference>
<protein>
    <recommendedName>
        <fullName evidence="19">Cadherin domain-containing protein</fullName>
    </recommendedName>
</protein>
<dbReference type="PROSITE" id="PS50268">
    <property type="entry name" value="CADHERIN_2"/>
    <property type="match status" value="5"/>
</dbReference>
<dbReference type="FunFam" id="2.60.40.60:FF:000083">
    <property type="entry name" value="Desmoglein 1"/>
    <property type="match status" value="1"/>
</dbReference>